<organism evidence="2 3">
    <name type="scientific">Mesorhizobium atlanticum</name>
    <dbReference type="NCBI Taxonomy" id="2233532"/>
    <lineage>
        <taxon>Bacteria</taxon>
        <taxon>Pseudomonadati</taxon>
        <taxon>Pseudomonadota</taxon>
        <taxon>Alphaproteobacteria</taxon>
        <taxon>Hyphomicrobiales</taxon>
        <taxon>Phyllobacteriaceae</taxon>
        <taxon>Mesorhizobium</taxon>
    </lineage>
</organism>
<feature type="region of interest" description="Disordered" evidence="1">
    <location>
        <begin position="215"/>
        <end position="234"/>
    </location>
</feature>
<gene>
    <name evidence="2" type="ORF">DPM35_24410</name>
</gene>
<sequence length="290" mass="31513">MTSVGVATAHATEAQVTDPSVIDSRIKIAFEGAVFQNNVHSDKTGLGGSDKLGNANGDLYGSIALTKQISPDVDWRLAGAFHTGKDRSWDFNASSPTEAFDFNYGDDFNFQTLDFDLGKHVKMQAADIRFFGGLRLVHSKEHIGVGESFSETSPVDKSGSADKLGKAEYWGIGPHVGVEGYYPLGEKWGLTGSASGAVMWGRRTETVSFDVVSDNPNNNPTHQEGHFSESQHSNETVTSFDASAGISWTPFTNTTFTAGYKVEQWHNLLVTADKKTSTFNGPFLRLEVKM</sequence>
<dbReference type="InterPro" id="IPR007825">
    <property type="entry name" value="Major_OMP_Legionella"/>
</dbReference>
<dbReference type="AlphaFoldDB" id="A0A330GPL0"/>
<evidence type="ECO:0000256" key="1">
    <source>
        <dbReference type="SAM" id="MobiDB-lite"/>
    </source>
</evidence>
<accession>A0A330GPL0</accession>
<keyword evidence="3" id="KW-1185">Reference proteome</keyword>
<dbReference type="EMBL" id="QMBQ01000008">
    <property type="protein sequence ID" value="RAZ73163.1"/>
    <property type="molecule type" value="Genomic_DNA"/>
</dbReference>
<reference evidence="2 3" key="1">
    <citation type="submission" date="2018-07" db="EMBL/GenBank/DDBJ databases">
        <title>Diversity of Mesorhizobium strains in Brazil.</title>
        <authorList>
            <person name="Helene L.C.F."/>
            <person name="Dall'Agnol R."/>
            <person name="Delamuta J.R.M."/>
            <person name="Hungria M."/>
        </authorList>
    </citation>
    <scope>NUCLEOTIDE SEQUENCE [LARGE SCALE GENOMIC DNA]</scope>
    <source>
        <strain evidence="2 3">CNPSo 3140</strain>
    </source>
</reference>
<proteinExistence type="predicted"/>
<name>A0A330GPL0_9HYPH</name>
<dbReference type="Pfam" id="PF05150">
    <property type="entry name" value="Legionella_OMP"/>
    <property type="match status" value="1"/>
</dbReference>
<evidence type="ECO:0000313" key="3">
    <source>
        <dbReference type="Proteomes" id="UP000251956"/>
    </source>
</evidence>
<evidence type="ECO:0000313" key="2">
    <source>
        <dbReference type="EMBL" id="RAZ73163.1"/>
    </source>
</evidence>
<dbReference type="Proteomes" id="UP000251956">
    <property type="component" value="Unassembled WGS sequence"/>
</dbReference>
<comment type="caution">
    <text evidence="2">The sequence shown here is derived from an EMBL/GenBank/DDBJ whole genome shotgun (WGS) entry which is preliminary data.</text>
</comment>
<protein>
    <submittedName>
        <fullName evidence="2">Uncharacterized protein</fullName>
    </submittedName>
</protein>